<dbReference type="Proteomes" id="UP000660454">
    <property type="component" value="Unassembled WGS sequence"/>
</dbReference>
<proteinExistence type="inferred from homology"/>
<comment type="similarity">
    <text evidence="1 2">Belongs to the short-chain dehydrogenases/reductases (SDR) family.</text>
</comment>
<dbReference type="PRINTS" id="PR00080">
    <property type="entry name" value="SDRFAMILY"/>
</dbReference>
<sequence>MSVLEGRVALVTGGARGIGRHIAATLAADGATVVVADRRIEGVAAGDDGIARVHEVDVAVREHVTATVRATAEEFGGIDILVNNAGMDIARQDTWNQSPEEWSRVIDVNLNGAWWCTSAALPYMIPRGNGRVVFIGSNAARLGGFGIGHSPAYSAAKAALSGLIVALSSQLEQFGIRVNAISSGPTGSTGTPPTDEERAEYLRRFPLGYGGSGPIAAAVRYLVHPSGDWVSGTVMNVSGGEHRGI</sequence>
<evidence type="ECO:0000313" key="4">
    <source>
        <dbReference type="Proteomes" id="UP000660454"/>
    </source>
</evidence>
<evidence type="ECO:0000256" key="1">
    <source>
        <dbReference type="ARBA" id="ARBA00006484"/>
    </source>
</evidence>
<dbReference type="CDD" id="cd05233">
    <property type="entry name" value="SDR_c"/>
    <property type="match status" value="1"/>
</dbReference>
<accession>A0ABQ4GUA6</accession>
<dbReference type="InterPro" id="IPR002347">
    <property type="entry name" value="SDR_fam"/>
</dbReference>
<dbReference type="SUPFAM" id="SSF51735">
    <property type="entry name" value="NAD(P)-binding Rossmann-fold domains"/>
    <property type="match status" value="1"/>
</dbReference>
<name>A0ABQ4GUA6_9ACTN</name>
<dbReference type="InterPro" id="IPR020904">
    <property type="entry name" value="Sc_DH/Rdtase_CS"/>
</dbReference>
<dbReference type="Gene3D" id="3.40.50.720">
    <property type="entry name" value="NAD(P)-binding Rossmann-like Domain"/>
    <property type="match status" value="1"/>
</dbReference>
<evidence type="ECO:0000256" key="2">
    <source>
        <dbReference type="RuleBase" id="RU000363"/>
    </source>
</evidence>
<dbReference type="EMBL" id="BOOF01000036">
    <property type="protein sequence ID" value="GIH65021.1"/>
    <property type="molecule type" value="Genomic_DNA"/>
</dbReference>
<gene>
    <name evidence="3" type="ORF">Msi02_58380</name>
</gene>
<dbReference type="PANTHER" id="PTHR42760:SF135">
    <property type="entry name" value="BLL7886 PROTEIN"/>
    <property type="match status" value="1"/>
</dbReference>
<dbReference type="InterPro" id="IPR036291">
    <property type="entry name" value="NAD(P)-bd_dom_sf"/>
</dbReference>
<comment type="caution">
    <text evidence="3">The sequence shown here is derived from an EMBL/GenBank/DDBJ whole genome shotgun (WGS) entry which is preliminary data.</text>
</comment>
<organism evidence="3 4">
    <name type="scientific">Microbispora siamensis</name>
    <dbReference type="NCBI Taxonomy" id="564413"/>
    <lineage>
        <taxon>Bacteria</taxon>
        <taxon>Bacillati</taxon>
        <taxon>Actinomycetota</taxon>
        <taxon>Actinomycetes</taxon>
        <taxon>Streptosporangiales</taxon>
        <taxon>Streptosporangiaceae</taxon>
        <taxon>Microbispora</taxon>
    </lineage>
</organism>
<protein>
    <submittedName>
        <fullName evidence="3">Beta-ketoacyl-ACP reductase</fullName>
    </submittedName>
</protein>
<evidence type="ECO:0000313" key="3">
    <source>
        <dbReference type="EMBL" id="GIH65021.1"/>
    </source>
</evidence>
<dbReference type="RefSeq" id="WP_204051163.1">
    <property type="nucleotide sequence ID" value="NZ_BOOF01000036.1"/>
</dbReference>
<keyword evidence="4" id="KW-1185">Reference proteome</keyword>
<dbReference type="PRINTS" id="PR00081">
    <property type="entry name" value="GDHRDH"/>
</dbReference>
<dbReference type="Pfam" id="PF00106">
    <property type="entry name" value="adh_short"/>
    <property type="match status" value="1"/>
</dbReference>
<reference evidence="3 4" key="1">
    <citation type="submission" date="2021-01" db="EMBL/GenBank/DDBJ databases">
        <title>Whole genome shotgun sequence of Microbispora siamensis NBRC 104113.</title>
        <authorList>
            <person name="Komaki H."/>
            <person name="Tamura T."/>
        </authorList>
    </citation>
    <scope>NUCLEOTIDE SEQUENCE [LARGE SCALE GENOMIC DNA]</scope>
    <source>
        <strain evidence="3 4">NBRC 104113</strain>
    </source>
</reference>
<dbReference type="PANTHER" id="PTHR42760">
    <property type="entry name" value="SHORT-CHAIN DEHYDROGENASES/REDUCTASES FAMILY MEMBER"/>
    <property type="match status" value="1"/>
</dbReference>
<dbReference type="PROSITE" id="PS00061">
    <property type="entry name" value="ADH_SHORT"/>
    <property type="match status" value="1"/>
</dbReference>